<feature type="domain" description="C3H1-type" evidence="5">
    <location>
        <begin position="457"/>
        <end position="484"/>
    </location>
</feature>
<feature type="region of interest" description="Disordered" evidence="4">
    <location>
        <begin position="561"/>
        <end position="587"/>
    </location>
</feature>
<evidence type="ECO:0000256" key="4">
    <source>
        <dbReference type="SAM" id="MobiDB-lite"/>
    </source>
</evidence>
<evidence type="ECO:0000313" key="7">
    <source>
        <dbReference type="Proteomes" id="UP001214603"/>
    </source>
</evidence>
<feature type="region of interest" description="Disordered" evidence="4">
    <location>
        <begin position="488"/>
        <end position="543"/>
    </location>
</feature>
<evidence type="ECO:0000259" key="5">
    <source>
        <dbReference type="PROSITE" id="PS50103"/>
    </source>
</evidence>
<dbReference type="SUPFAM" id="SSF52058">
    <property type="entry name" value="L domain-like"/>
    <property type="match status" value="1"/>
</dbReference>
<feature type="region of interest" description="Disordered" evidence="4">
    <location>
        <begin position="667"/>
        <end position="706"/>
    </location>
</feature>
<dbReference type="InterPro" id="IPR001611">
    <property type="entry name" value="Leu-rich_rpt"/>
</dbReference>
<keyword evidence="1" id="KW-0433">Leucine-rich repeat</keyword>
<feature type="compositionally biased region" description="Low complexity" evidence="4">
    <location>
        <begin position="509"/>
        <end position="518"/>
    </location>
</feature>
<gene>
    <name evidence="6" type="ORF">MOBT1_002227</name>
</gene>
<protein>
    <recommendedName>
        <fullName evidence="5">C3H1-type domain-containing protein</fullName>
    </recommendedName>
</protein>
<reference evidence="6" key="1">
    <citation type="submission" date="2023-03" db="EMBL/GenBank/DDBJ databases">
        <title>Mating type loci evolution in Malassezia.</title>
        <authorList>
            <person name="Coelho M.A."/>
        </authorList>
    </citation>
    <scope>NUCLEOTIDE SEQUENCE</scope>
    <source>
        <strain evidence="6">CBS 7876</strain>
    </source>
</reference>
<feature type="region of interest" description="Disordered" evidence="4">
    <location>
        <begin position="381"/>
        <end position="413"/>
    </location>
</feature>
<feature type="compositionally biased region" description="Low complexity" evidence="4">
    <location>
        <begin position="7"/>
        <end position="17"/>
    </location>
</feature>
<feature type="zinc finger region" description="C3H1-type" evidence="3">
    <location>
        <begin position="457"/>
        <end position="484"/>
    </location>
</feature>
<accession>A0AAF0E1A0</accession>
<keyword evidence="2" id="KW-0677">Repeat</keyword>
<keyword evidence="3" id="KW-0863">Zinc-finger</keyword>
<sequence length="800" mass="82931">MSTADKAAGAARRGAQQSPDKHQESRAMRKGAAPDEPPAAARPIDELLRGACRSGRANLAARTPPLTECPEALFALQHDEPPAWHTPEDGAWSARAALGVLQLGTNALSEVDERVGAFAALTRLELHANQLTHLPASLGALTRLTTLTLAHNRLTELPAAVLRLDTLTSLDVSHNALESLWTPQQVADAGGAVLRGLRHLDVSHNRLRNGAFLRADGGEVDVLALPRALRRLDLSDNALQGPLPLQLVAPLDALEELALIGNELGDAVFAPPRPSAGAPPALPRLAVLDVRRTGVAALAALEALFASGAALTLDEARDAKRAAAAAPASTAGVAARQLVRVSARPSAADAELPPIAVAVEGRATSRAPLFVVLDAGLVRHEPSRRKRGGRGRGGDKRDDHDEHAHAAPHDAGSALANAKLSSKKKEALGQVPCKFFRNNGCSAGDACPFAHTLPGEGQPKAVCQWYLKGSCRFGHRCALAHILPGQPMSMDRKNKRAAQQGQKADERAAAAAAHGAPADKGGEKRGAGAPTPGAAPAGPSRMRATPLAAPGTGAVFIPDARRAARDESSPPPARSVSQERAAWDGASGSLDASGAAFGTSPFSYPGSHSVFFNTNRDADVGAYAFGTTPSHAPWTRAATADVLAESSHAEDFLPSSLSDLLTPAELERRTRSAREPPGAARHVSQSLPSAPDFGLRELSPPGPPMGTYGRAGRLGAQGTPMPGRLGGAHSVHASPFLAALGSPPSVSPPGAVGERVASSFGARPDERRRSMAHALAAPPISPALLPARDDADDTIFELES</sequence>
<dbReference type="PANTHER" id="PTHR48051">
    <property type="match status" value="1"/>
</dbReference>
<feature type="compositionally biased region" description="Low complexity" evidence="4">
    <location>
        <begin position="742"/>
        <end position="753"/>
    </location>
</feature>
<proteinExistence type="predicted"/>
<keyword evidence="3" id="KW-0479">Metal-binding</keyword>
<evidence type="ECO:0000313" key="6">
    <source>
        <dbReference type="EMBL" id="WFD03536.1"/>
    </source>
</evidence>
<feature type="region of interest" description="Disordered" evidence="4">
    <location>
        <begin position="742"/>
        <end position="772"/>
    </location>
</feature>
<keyword evidence="7" id="KW-1185">Reference proteome</keyword>
<feature type="domain" description="C3H1-type" evidence="5">
    <location>
        <begin position="427"/>
        <end position="454"/>
    </location>
</feature>
<evidence type="ECO:0000256" key="2">
    <source>
        <dbReference type="ARBA" id="ARBA00022737"/>
    </source>
</evidence>
<dbReference type="Pfam" id="PF00642">
    <property type="entry name" value="zf-CCCH"/>
    <property type="match status" value="1"/>
</dbReference>
<dbReference type="SMART" id="SM00356">
    <property type="entry name" value="ZnF_C3H1"/>
    <property type="match status" value="2"/>
</dbReference>
<dbReference type="InterPro" id="IPR003591">
    <property type="entry name" value="Leu-rich_rpt_typical-subtyp"/>
</dbReference>
<name>A0AAF0E1A0_9BASI</name>
<dbReference type="GO" id="GO:0008270">
    <property type="term" value="F:zinc ion binding"/>
    <property type="evidence" value="ECO:0007669"/>
    <property type="project" value="UniProtKB-KW"/>
</dbReference>
<dbReference type="Pfam" id="PF13855">
    <property type="entry name" value="LRR_8"/>
    <property type="match status" value="1"/>
</dbReference>
<feature type="region of interest" description="Disordered" evidence="4">
    <location>
        <begin position="1"/>
        <end position="44"/>
    </location>
</feature>
<dbReference type="InterPro" id="IPR032675">
    <property type="entry name" value="LRR_dom_sf"/>
</dbReference>
<evidence type="ECO:0000256" key="1">
    <source>
        <dbReference type="ARBA" id="ARBA00022614"/>
    </source>
</evidence>
<dbReference type="EMBL" id="CP119937">
    <property type="protein sequence ID" value="WFD03536.1"/>
    <property type="molecule type" value="Genomic_DNA"/>
</dbReference>
<dbReference type="GO" id="GO:0005737">
    <property type="term" value="C:cytoplasm"/>
    <property type="evidence" value="ECO:0007669"/>
    <property type="project" value="TreeGrafter"/>
</dbReference>
<dbReference type="PROSITE" id="PS50103">
    <property type="entry name" value="ZF_C3H1"/>
    <property type="match status" value="2"/>
</dbReference>
<dbReference type="AlphaFoldDB" id="A0AAF0E1A0"/>
<feature type="compositionally biased region" description="Basic and acidic residues" evidence="4">
    <location>
        <begin position="392"/>
        <end position="408"/>
    </location>
</feature>
<dbReference type="InterPro" id="IPR050216">
    <property type="entry name" value="LRR_domain-containing"/>
</dbReference>
<feature type="zinc finger region" description="C3H1-type" evidence="3">
    <location>
        <begin position="427"/>
        <end position="454"/>
    </location>
</feature>
<evidence type="ECO:0000256" key="3">
    <source>
        <dbReference type="PROSITE-ProRule" id="PRU00723"/>
    </source>
</evidence>
<organism evidence="6 7">
    <name type="scientific">Malassezia obtusa</name>
    <dbReference type="NCBI Taxonomy" id="76774"/>
    <lineage>
        <taxon>Eukaryota</taxon>
        <taxon>Fungi</taxon>
        <taxon>Dikarya</taxon>
        <taxon>Basidiomycota</taxon>
        <taxon>Ustilaginomycotina</taxon>
        <taxon>Malasseziomycetes</taxon>
        <taxon>Malasseziales</taxon>
        <taxon>Malasseziaceae</taxon>
        <taxon>Malassezia</taxon>
    </lineage>
</organism>
<dbReference type="PANTHER" id="PTHR48051:SF54">
    <property type="entry name" value="LEUCINE-RICH REPEAT-CONTAINING PROTEIN"/>
    <property type="match status" value="1"/>
</dbReference>
<dbReference type="Gene3D" id="4.10.1000.10">
    <property type="entry name" value="Zinc finger, CCCH-type"/>
    <property type="match status" value="1"/>
</dbReference>
<dbReference type="Gene3D" id="3.80.10.10">
    <property type="entry name" value="Ribonuclease Inhibitor"/>
    <property type="match status" value="1"/>
</dbReference>
<dbReference type="InterPro" id="IPR000571">
    <property type="entry name" value="Znf_CCCH"/>
</dbReference>
<keyword evidence="3" id="KW-0862">Zinc</keyword>
<dbReference type="SMART" id="SM00369">
    <property type="entry name" value="LRR_TYP"/>
    <property type="match status" value="3"/>
</dbReference>
<feature type="compositionally biased region" description="Low complexity" evidence="4">
    <location>
        <begin position="527"/>
        <end position="539"/>
    </location>
</feature>
<dbReference type="Proteomes" id="UP001214603">
    <property type="component" value="Chromosome 4"/>
</dbReference>